<proteinExistence type="predicted"/>
<evidence type="ECO:0000313" key="2">
    <source>
        <dbReference type="Proteomes" id="UP000789920"/>
    </source>
</evidence>
<dbReference type="Proteomes" id="UP000789920">
    <property type="component" value="Unassembled WGS sequence"/>
</dbReference>
<keyword evidence="2" id="KW-1185">Reference proteome</keyword>
<feature type="non-terminal residue" evidence="1">
    <location>
        <position position="110"/>
    </location>
</feature>
<gene>
    <name evidence="1" type="ORF">RPERSI_LOCUS9313</name>
</gene>
<evidence type="ECO:0000313" key="1">
    <source>
        <dbReference type="EMBL" id="CAG8685297.1"/>
    </source>
</evidence>
<comment type="caution">
    <text evidence="1">The sequence shown here is derived from an EMBL/GenBank/DDBJ whole genome shotgun (WGS) entry which is preliminary data.</text>
</comment>
<name>A0ACA9P0J9_9GLOM</name>
<protein>
    <submittedName>
        <fullName evidence="1">26541_t:CDS:1</fullName>
    </submittedName>
</protein>
<dbReference type="EMBL" id="CAJVQC010017516">
    <property type="protein sequence ID" value="CAG8685297.1"/>
    <property type="molecule type" value="Genomic_DNA"/>
</dbReference>
<organism evidence="1 2">
    <name type="scientific">Racocetra persica</name>
    <dbReference type="NCBI Taxonomy" id="160502"/>
    <lineage>
        <taxon>Eukaryota</taxon>
        <taxon>Fungi</taxon>
        <taxon>Fungi incertae sedis</taxon>
        <taxon>Mucoromycota</taxon>
        <taxon>Glomeromycotina</taxon>
        <taxon>Glomeromycetes</taxon>
        <taxon>Diversisporales</taxon>
        <taxon>Gigasporaceae</taxon>
        <taxon>Racocetra</taxon>
    </lineage>
</organism>
<sequence>MQPQRDESMYLSEIDSLKLELEQIVKEKNAFEVENANLRQIIEENSRRDVEFKSRIEELENSRADTAFENAELKTEVVKLRRDFEEIKSKGITTDSPEQLPISSSAKNET</sequence>
<reference evidence="1" key="1">
    <citation type="submission" date="2021-06" db="EMBL/GenBank/DDBJ databases">
        <authorList>
            <person name="Kallberg Y."/>
            <person name="Tangrot J."/>
            <person name="Rosling A."/>
        </authorList>
    </citation>
    <scope>NUCLEOTIDE SEQUENCE</scope>
    <source>
        <strain evidence="1">MA461A</strain>
    </source>
</reference>
<accession>A0ACA9P0J9</accession>